<organism evidence="2 3">
    <name type="scientific">Sutterella wadsworthensis 2_1_59BFAA</name>
    <dbReference type="NCBI Taxonomy" id="742823"/>
    <lineage>
        <taxon>Bacteria</taxon>
        <taxon>Pseudomonadati</taxon>
        <taxon>Pseudomonadota</taxon>
        <taxon>Betaproteobacteria</taxon>
        <taxon>Burkholderiales</taxon>
        <taxon>Sutterellaceae</taxon>
        <taxon>Sutterella</taxon>
    </lineage>
</organism>
<proteinExistence type="predicted"/>
<dbReference type="PATRIC" id="fig|742823.3.peg.201"/>
<dbReference type="NCBIfam" id="TIGR01644">
    <property type="entry name" value="phage_P2_V"/>
    <property type="match status" value="1"/>
</dbReference>
<keyword evidence="3" id="KW-1185">Reference proteome</keyword>
<name>K1K036_9BURK</name>
<evidence type="ECO:0000259" key="1">
    <source>
        <dbReference type="Pfam" id="PF18715"/>
    </source>
</evidence>
<reference evidence="2 3" key="1">
    <citation type="submission" date="2012-05" db="EMBL/GenBank/DDBJ databases">
        <title>The Genome Sequence of Sutterella wadsworthensis 2_1_59BFAA.</title>
        <authorList>
            <consortium name="The Broad Institute Genome Sequencing Platform"/>
            <person name="Earl A."/>
            <person name="Ward D."/>
            <person name="Feldgarden M."/>
            <person name="Gevers D."/>
            <person name="Daigneault M."/>
            <person name="Strauss J."/>
            <person name="Allen-Vercoe E."/>
            <person name="Walker B."/>
            <person name="Young S.K."/>
            <person name="Zeng Q."/>
            <person name="Gargeya S."/>
            <person name="Fitzgerald M."/>
            <person name="Haas B."/>
            <person name="Abouelleil A."/>
            <person name="Alvarado L."/>
            <person name="Arachchi H.M."/>
            <person name="Berlin A.M."/>
            <person name="Chapman S.B."/>
            <person name="Goldberg J."/>
            <person name="Griggs A."/>
            <person name="Gujja S."/>
            <person name="Hansen M."/>
            <person name="Howarth C."/>
            <person name="Imamovic A."/>
            <person name="Larimer J."/>
            <person name="McCowen C."/>
            <person name="Montmayeur A."/>
            <person name="Murphy C."/>
            <person name="Neiman D."/>
            <person name="Pearson M."/>
            <person name="Priest M."/>
            <person name="Roberts A."/>
            <person name="Saif S."/>
            <person name="Shea T."/>
            <person name="Sisk P."/>
            <person name="Sykes S."/>
            <person name="Wortman J."/>
            <person name="Nusbaum C."/>
            <person name="Birren B."/>
        </authorList>
    </citation>
    <scope>NUCLEOTIDE SEQUENCE [LARGE SCALE GENOMIC DNA]</scope>
    <source>
        <strain evidence="2 3">2_1_59BFAA</strain>
    </source>
</reference>
<dbReference type="Gene3D" id="6.20.150.10">
    <property type="match status" value="1"/>
</dbReference>
<dbReference type="HOGENOM" id="CLU_088884_3_0_4"/>
<accession>K1K036</accession>
<dbReference type="EMBL" id="ADMG01000007">
    <property type="protein sequence ID" value="EKB32193.1"/>
    <property type="molecule type" value="Genomic_DNA"/>
</dbReference>
<comment type="caution">
    <text evidence="2">The sequence shown here is derived from an EMBL/GenBank/DDBJ whole genome shotgun (WGS) entry which is preliminary data.</text>
</comment>
<dbReference type="Pfam" id="PF18715">
    <property type="entry name" value="Phage_spike"/>
    <property type="match status" value="1"/>
</dbReference>
<evidence type="ECO:0000313" key="2">
    <source>
        <dbReference type="EMBL" id="EKB32193.1"/>
    </source>
</evidence>
<protein>
    <submittedName>
        <fullName evidence="2">Phage baseplate assembly protein V</fullName>
    </submittedName>
</protein>
<sequence>MPLFEQQSLPDLIKIGEVSSVDPEKCTARVVFDDEDSLVSYDLQILQRNTYENQDYQMVHPGEDVVCLFLGPGQEDGFIIGSLYAGEIKPPEASLDRRTVVFSDDTRVCYDRQEHKLTVTIEGTEIVFDRQDGSITVPNAVTINCTTATVKASSSVTLDTPKTDVTGVLNVTGLITGKGGLAVSGGGGAAVTVSGNMNLEGQIDATSDVVAGGISLMNHTHKEQGDGSPTSPPL</sequence>
<feature type="domain" description="Phage spike trimer" evidence="1">
    <location>
        <begin position="144"/>
        <end position="186"/>
    </location>
</feature>
<gene>
    <name evidence="2" type="ORF">HMPREF9465_00208</name>
</gene>
<dbReference type="STRING" id="742823.HMPREF9465_00208"/>
<dbReference type="OrthoDB" id="4931325at2"/>
<dbReference type="RefSeq" id="WP_005433270.1">
    <property type="nucleotide sequence ID" value="NZ_JH815513.1"/>
</dbReference>
<evidence type="ECO:0000313" key="3">
    <source>
        <dbReference type="Proteomes" id="UP000005835"/>
    </source>
</evidence>
<dbReference type="InterPro" id="IPR013046">
    <property type="entry name" value="GpV/Gp45"/>
</dbReference>
<dbReference type="Proteomes" id="UP000005835">
    <property type="component" value="Unassembled WGS sequence"/>
</dbReference>
<dbReference type="AlphaFoldDB" id="K1K036"/>
<dbReference type="InterPro" id="IPR040629">
    <property type="entry name" value="Phage_spike"/>
</dbReference>
<dbReference type="Gene3D" id="2.40.50.230">
    <property type="entry name" value="Gp5 N-terminal domain"/>
    <property type="match status" value="1"/>
</dbReference>
<dbReference type="eggNOG" id="COG4540">
    <property type="taxonomic scope" value="Bacteria"/>
</dbReference>
<dbReference type="InterPro" id="IPR037026">
    <property type="entry name" value="Vgr_OB-fold_dom_sf"/>
</dbReference>